<gene>
    <name evidence="1" type="ORF">VHP8226_01524</name>
</gene>
<protein>
    <submittedName>
        <fullName evidence="1">Uncharacterized protein</fullName>
    </submittedName>
</protein>
<keyword evidence="2" id="KW-1185">Reference proteome</keyword>
<sequence length="50" mass="5454">MRARAIAGVIKISGTDNAAYLIEAMWDIFSESLGTQTQRATLNLWPVSSV</sequence>
<dbReference type="EMBL" id="CAKLCM010000002">
    <property type="protein sequence ID" value="CAH0526038.1"/>
    <property type="molecule type" value="Genomic_DNA"/>
</dbReference>
<organism evidence="1 2">
    <name type="scientific">Vibrio hippocampi</name>
    <dbReference type="NCBI Taxonomy" id="654686"/>
    <lineage>
        <taxon>Bacteria</taxon>
        <taxon>Pseudomonadati</taxon>
        <taxon>Pseudomonadota</taxon>
        <taxon>Gammaproteobacteria</taxon>
        <taxon>Vibrionales</taxon>
        <taxon>Vibrionaceae</taxon>
        <taxon>Vibrio</taxon>
    </lineage>
</organism>
<name>A0ABN8DHN6_9VIBR</name>
<comment type="caution">
    <text evidence="1">The sequence shown here is derived from an EMBL/GenBank/DDBJ whole genome shotgun (WGS) entry which is preliminary data.</text>
</comment>
<evidence type="ECO:0000313" key="1">
    <source>
        <dbReference type="EMBL" id="CAH0526038.1"/>
    </source>
</evidence>
<dbReference type="Proteomes" id="UP000838160">
    <property type="component" value="Unassembled WGS sequence"/>
</dbReference>
<evidence type="ECO:0000313" key="2">
    <source>
        <dbReference type="Proteomes" id="UP000838160"/>
    </source>
</evidence>
<accession>A0ABN8DHN6</accession>
<reference evidence="1" key="1">
    <citation type="submission" date="2021-12" db="EMBL/GenBank/DDBJ databases">
        <authorList>
            <person name="Rodrigo-Torres L."/>
            <person name="Arahal R. D."/>
            <person name="Lucena T."/>
        </authorList>
    </citation>
    <scope>NUCLEOTIDE SEQUENCE</scope>
    <source>
        <strain evidence="1">CECT 8226</strain>
    </source>
</reference>
<proteinExistence type="predicted"/>